<dbReference type="EMBL" id="OIVN01000425">
    <property type="protein sequence ID" value="SPC79993.1"/>
    <property type="molecule type" value="Genomic_DNA"/>
</dbReference>
<name>A0A2N9EYR6_FAGSY</name>
<keyword evidence="1" id="KW-1133">Transmembrane helix</keyword>
<gene>
    <name evidence="2" type="ORF">FSB_LOCUS7875</name>
</gene>
<evidence type="ECO:0000313" key="2">
    <source>
        <dbReference type="EMBL" id="SPC79993.1"/>
    </source>
</evidence>
<reference evidence="2" key="1">
    <citation type="submission" date="2018-02" db="EMBL/GenBank/DDBJ databases">
        <authorList>
            <person name="Cohen D.B."/>
            <person name="Kent A.D."/>
        </authorList>
    </citation>
    <scope>NUCLEOTIDE SEQUENCE</scope>
</reference>
<organism evidence="2">
    <name type="scientific">Fagus sylvatica</name>
    <name type="common">Beechnut</name>
    <dbReference type="NCBI Taxonomy" id="28930"/>
    <lineage>
        <taxon>Eukaryota</taxon>
        <taxon>Viridiplantae</taxon>
        <taxon>Streptophyta</taxon>
        <taxon>Embryophyta</taxon>
        <taxon>Tracheophyta</taxon>
        <taxon>Spermatophyta</taxon>
        <taxon>Magnoliopsida</taxon>
        <taxon>eudicotyledons</taxon>
        <taxon>Gunneridae</taxon>
        <taxon>Pentapetalae</taxon>
        <taxon>rosids</taxon>
        <taxon>fabids</taxon>
        <taxon>Fagales</taxon>
        <taxon>Fagaceae</taxon>
        <taxon>Fagus</taxon>
    </lineage>
</organism>
<proteinExistence type="predicted"/>
<keyword evidence="1" id="KW-0812">Transmembrane</keyword>
<dbReference type="AlphaFoldDB" id="A0A2N9EYR6"/>
<feature type="transmembrane region" description="Helical" evidence="1">
    <location>
        <begin position="17"/>
        <end position="37"/>
    </location>
</feature>
<protein>
    <submittedName>
        <fullName evidence="2">Uncharacterized protein</fullName>
    </submittedName>
</protein>
<evidence type="ECO:0000256" key="1">
    <source>
        <dbReference type="SAM" id="Phobius"/>
    </source>
</evidence>
<accession>A0A2N9EYR6</accession>
<sequence>MALRRLFSCFRPSSHPLVLGVALVIVPAVVLVVELLVKDLVLSGEFLKVGSEISYLFLHRSHLRRLATGGKRLSVYFHRSRPDHAVLLYRCGERQIYANSHRRRQLMFQGNQWTAVRACDRAEDLQKETSTLFVPEYGGRTAFYAFRSSTWPSGGSQDLATRGGPVTLRLLGSGQIVQGAGRRREGFISGIRGGHLCTMRC</sequence>
<keyword evidence="1" id="KW-0472">Membrane</keyword>